<feature type="transmembrane region" description="Helical" evidence="2">
    <location>
        <begin position="53"/>
        <end position="72"/>
    </location>
</feature>
<feature type="compositionally biased region" description="Basic and acidic residues" evidence="1">
    <location>
        <begin position="8"/>
        <end position="29"/>
    </location>
</feature>
<dbReference type="AlphaFoldDB" id="A0AAV4RUT7"/>
<dbReference type="Proteomes" id="UP001054837">
    <property type="component" value="Unassembled WGS sequence"/>
</dbReference>
<gene>
    <name evidence="3" type="ORF">CDAR_263331</name>
</gene>
<keyword evidence="2" id="KW-1133">Transmembrane helix</keyword>
<dbReference type="EMBL" id="BPLQ01006841">
    <property type="protein sequence ID" value="GIY25648.1"/>
    <property type="molecule type" value="Genomic_DNA"/>
</dbReference>
<accession>A0AAV4RUT7</accession>
<proteinExistence type="predicted"/>
<sequence length="93" mass="10517">MCLGLFRPGEDSERHSPPSECGDSERDFGAKPGELVPDLNQLKKIYPIGDLKFLSNIYIWAWAGMFLVRYVVWIPGLNQGSLAYLGCKELHNF</sequence>
<keyword evidence="4" id="KW-1185">Reference proteome</keyword>
<name>A0AAV4RUT7_9ARAC</name>
<evidence type="ECO:0000313" key="3">
    <source>
        <dbReference type="EMBL" id="GIY25648.1"/>
    </source>
</evidence>
<feature type="region of interest" description="Disordered" evidence="1">
    <location>
        <begin position="1"/>
        <end position="29"/>
    </location>
</feature>
<evidence type="ECO:0000313" key="4">
    <source>
        <dbReference type="Proteomes" id="UP001054837"/>
    </source>
</evidence>
<keyword evidence="2" id="KW-0472">Membrane</keyword>
<organism evidence="3 4">
    <name type="scientific">Caerostris darwini</name>
    <dbReference type="NCBI Taxonomy" id="1538125"/>
    <lineage>
        <taxon>Eukaryota</taxon>
        <taxon>Metazoa</taxon>
        <taxon>Ecdysozoa</taxon>
        <taxon>Arthropoda</taxon>
        <taxon>Chelicerata</taxon>
        <taxon>Arachnida</taxon>
        <taxon>Araneae</taxon>
        <taxon>Araneomorphae</taxon>
        <taxon>Entelegynae</taxon>
        <taxon>Araneoidea</taxon>
        <taxon>Araneidae</taxon>
        <taxon>Caerostris</taxon>
    </lineage>
</organism>
<evidence type="ECO:0000256" key="2">
    <source>
        <dbReference type="SAM" id="Phobius"/>
    </source>
</evidence>
<comment type="caution">
    <text evidence="3">The sequence shown here is derived from an EMBL/GenBank/DDBJ whole genome shotgun (WGS) entry which is preliminary data.</text>
</comment>
<evidence type="ECO:0000256" key="1">
    <source>
        <dbReference type="SAM" id="MobiDB-lite"/>
    </source>
</evidence>
<protein>
    <submittedName>
        <fullName evidence="3">Uncharacterized protein</fullName>
    </submittedName>
</protein>
<reference evidence="3 4" key="1">
    <citation type="submission" date="2021-06" db="EMBL/GenBank/DDBJ databases">
        <title>Caerostris darwini draft genome.</title>
        <authorList>
            <person name="Kono N."/>
            <person name="Arakawa K."/>
        </authorList>
    </citation>
    <scope>NUCLEOTIDE SEQUENCE [LARGE SCALE GENOMIC DNA]</scope>
</reference>
<keyword evidence="2" id="KW-0812">Transmembrane</keyword>